<dbReference type="RefSeq" id="WP_151966336.1">
    <property type="nucleotide sequence ID" value="NZ_AP019860.1"/>
</dbReference>
<evidence type="ECO:0000313" key="1">
    <source>
        <dbReference type="EMBL" id="BBM82080.1"/>
    </source>
</evidence>
<keyword evidence="2" id="KW-1185">Reference proteome</keyword>
<dbReference type="AlphaFoldDB" id="A0A5S9IJA0"/>
<accession>A0A5S9IJA0</accession>
<protein>
    <submittedName>
        <fullName evidence="1">Uncharacterized protein</fullName>
    </submittedName>
</protein>
<gene>
    <name evidence="1" type="ORF">UABAM_00423</name>
</gene>
<sequence>MVYLAIVISIIILALAIPLIETLRWWRLWHNNIPKQPHTQQWSRALVFLTGISDFSDPELSTEQKYFVEKLPSLLKTDLNIATPFPYNSDICKRYTQINMVRRLFGTPLPMWVCSLHNFWQTALAVLWKRRYGKSVARCLRTTLGEIESQHTIFFVCGSAGAAIALAAIPDLVEDSNANIVIISYGGIFCFHKGSLYVTRHLQFVGEKDIWVRMWRFTMRQSWWANRFQKKAIGDCRYQCYNTGPHYHFDERGYLSLCVEPLTEKTYQQLTFEKIRAQILSSEERY</sequence>
<dbReference type="OrthoDB" id="5141003at2"/>
<reference evidence="1 2" key="1">
    <citation type="submission" date="2019-08" db="EMBL/GenBank/DDBJ databases">
        <title>Complete genome sequence of Candidatus Uab amorphum.</title>
        <authorList>
            <person name="Shiratori T."/>
            <person name="Suzuki S."/>
            <person name="Kakizawa Y."/>
            <person name="Ishida K."/>
        </authorList>
    </citation>
    <scope>NUCLEOTIDE SEQUENCE [LARGE SCALE GENOMIC DNA]</scope>
    <source>
        <strain evidence="1 2">SRT547</strain>
    </source>
</reference>
<name>A0A5S9IJA0_UABAM</name>
<dbReference type="Proteomes" id="UP000326354">
    <property type="component" value="Chromosome"/>
</dbReference>
<dbReference type="EMBL" id="AP019860">
    <property type="protein sequence ID" value="BBM82080.1"/>
    <property type="molecule type" value="Genomic_DNA"/>
</dbReference>
<organism evidence="1 2">
    <name type="scientific">Uabimicrobium amorphum</name>
    <dbReference type="NCBI Taxonomy" id="2596890"/>
    <lineage>
        <taxon>Bacteria</taxon>
        <taxon>Pseudomonadati</taxon>
        <taxon>Planctomycetota</taxon>
        <taxon>Candidatus Uabimicrobiia</taxon>
        <taxon>Candidatus Uabimicrobiales</taxon>
        <taxon>Candidatus Uabimicrobiaceae</taxon>
        <taxon>Candidatus Uabimicrobium</taxon>
    </lineage>
</organism>
<proteinExistence type="predicted"/>
<evidence type="ECO:0000313" key="2">
    <source>
        <dbReference type="Proteomes" id="UP000326354"/>
    </source>
</evidence>
<dbReference type="KEGG" id="uam:UABAM_00423"/>